<dbReference type="AlphaFoldDB" id="U4LQ47"/>
<proteinExistence type="predicted"/>
<sequence>MKHIHAHLLAIAKSVIGVFFAAPVATVYVSVAQIDTTEMEATCNSLPRSVAKHANTHEYINTNHGIPGIAENRNGNELSVSSQNPSNAFTKRSCCCPYRPCNWEDPPVHSEPYDCMDFMDEIVFKSPCTPWPDPSYDHKPPINSSVPPDPLINTNVPRPYPVSNCSDCNRYKQREQEKWEKTWVYRFAKKWGGKLGEWLGLGREYEVEGIDEEAWVWPTDKDWSYYRYETEQAEKRYMEQKEKNDAMGCDDGCTGSNAAPAGT</sequence>
<dbReference type="OrthoDB" id="10594786at2759"/>
<keyword evidence="2" id="KW-1185">Reference proteome</keyword>
<reference evidence="1 2" key="1">
    <citation type="journal article" date="2013" name="PLoS Genet.">
        <title>The genome and development-dependent transcriptomes of Pyronema confluens: a window into fungal evolution.</title>
        <authorList>
            <person name="Traeger S."/>
            <person name="Altegoer F."/>
            <person name="Freitag M."/>
            <person name="Gabaldon T."/>
            <person name="Kempken F."/>
            <person name="Kumar A."/>
            <person name="Marcet-Houben M."/>
            <person name="Poggeler S."/>
            <person name="Stajich J.E."/>
            <person name="Nowrousian M."/>
        </authorList>
    </citation>
    <scope>NUCLEOTIDE SEQUENCE [LARGE SCALE GENOMIC DNA]</scope>
    <source>
        <strain evidence="2">CBS 100304</strain>
        <tissue evidence="1">Vegetative mycelium</tissue>
    </source>
</reference>
<evidence type="ECO:0000313" key="2">
    <source>
        <dbReference type="Proteomes" id="UP000018144"/>
    </source>
</evidence>
<dbReference type="Proteomes" id="UP000018144">
    <property type="component" value="Unassembled WGS sequence"/>
</dbReference>
<gene>
    <name evidence="1" type="ORF">PCON_02558</name>
</gene>
<name>U4LQ47_PYROM</name>
<protein>
    <submittedName>
        <fullName evidence="1">Uncharacterized protein</fullName>
    </submittedName>
</protein>
<evidence type="ECO:0000313" key="1">
    <source>
        <dbReference type="EMBL" id="CCX34080.1"/>
    </source>
</evidence>
<dbReference type="EMBL" id="HF936296">
    <property type="protein sequence ID" value="CCX34080.1"/>
    <property type="molecule type" value="Genomic_DNA"/>
</dbReference>
<accession>U4LQ47</accession>
<organism evidence="1 2">
    <name type="scientific">Pyronema omphalodes (strain CBS 100304)</name>
    <name type="common">Pyronema confluens</name>
    <dbReference type="NCBI Taxonomy" id="1076935"/>
    <lineage>
        <taxon>Eukaryota</taxon>
        <taxon>Fungi</taxon>
        <taxon>Dikarya</taxon>
        <taxon>Ascomycota</taxon>
        <taxon>Pezizomycotina</taxon>
        <taxon>Pezizomycetes</taxon>
        <taxon>Pezizales</taxon>
        <taxon>Pyronemataceae</taxon>
        <taxon>Pyronema</taxon>
    </lineage>
</organism>